<dbReference type="GO" id="GO:0008137">
    <property type="term" value="F:NADH dehydrogenase (ubiquinone) activity"/>
    <property type="evidence" value="ECO:0007669"/>
    <property type="project" value="UniProtKB-EC"/>
</dbReference>
<evidence type="ECO:0000256" key="9">
    <source>
        <dbReference type="ARBA" id="ARBA00031586"/>
    </source>
</evidence>
<evidence type="ECO:0000256" key="7">
    <source>
        <dbReference type="ARBA" id="ARBA00023027"/>
    </source>
</evidence>
<evidence type="ECO:0000256" key="8">
    <source>
        <dbReference type="ARBA" id="ARBA00023136"/>
    </source>
</evidence>
<keyword evidence="5" id="KW-1278">Translocase</keyword>
<keyword evidence="6 11" id="KW-1133">Transmembrane helix</keyword>
<reference evidence="12" key="1">
    <citation type="journal article" date="2019" name="Mitochondrial DNA Part B Resour">
        <title>The complete mitochondrial DNA sequence of Yimeng scorpion (Mesobuthus martensii).</title>
        <authorList>
            <person name="Zhang Y.Z."/>
            <person name="Ji Y.Q."/>
            <person name="Kang D.C."/>
            <person name="Liu L.X."/>
            <person name="Liu Y.G."/>
        </authorList>
    </citation>
    <scope>NUCLEOTIDE SEQUENCE</scope>
</reference>
<feature type="transmembrane region" description="Helical" evidence="11">
    <location>
        <begin position="57"/>
        <end position="80"/>
    </location>
</feature>
<evidence type="ECO:0000256" key="3">
    <source>
        <dbReference type="ARBA" id="ARBA00016612"/>
    </source>
</evidence>
<keyword evidence="4 11" id="KW-0812">Transmembrane</keyword>
<evidence type="ECO:0000256" key="10">
    <source>
        <dbReference type="ARBA" id="ARBA00049551"/>
    </source>
</evidence>
<accession>A0A890A3Y6</accession>
<evidence type="ECO:0000256" key="11">
    <source>
        <dbReference type="SAM" id="Phobius"/>
    </source>
</evidence>
<comment type="subcellular location">
    <subcellularLocation>
        <location evidence="1">Membrane</location>
        <topology evidence="1">Multi-pass membrane protein</topology>
    </subcellularLocation>
</comment>
<sequence length="95" mass="10587">MMNYFFSLGLLMFLISLMSLISRFKQILSMLLSLEMIILSVFILAASATYMKNSEGSFLLIFLCLAVCEGSLGLSILISISRQYGNTFIHSTSLL</sequence>
<evidence type="ECO:0000256" key="2">
    <source>
        <dbReference type="ARBA" id="ARBA00010519"/>
    </source>
</evidence>
<proteinExistence type="inferred from homology"/>
<keyword evidence="12" id="KW-0496">Mitochondrion</keyword>
<geneLocation type="mitochondrion" evidence="12"/>
<evidence type="ECO:0000256" key="5">
    <source>
        <dbReference type="ARBA" id="ARBA00022967"/>
    </source>
</evidence>
<dbReference type="Pfam" id="PF00420">
    <property type="entry name" value="Oxidored_q2"/>
    <property type="match status" value="1"/>
</dbReference>
<gene>
    <name evidence="12" type="primary">ND4L</name>
</gene>
<dbReference type="EMBL" id="MN597087">
    <property type="protein sequence ID" value="QRG01721.1"/>
    <property type="molecule type" value="Genomic_DNA"/>
</dbReference>
<name>A0A890A3Y6_OLIMR</name>
<evidence type="ECO:0000256" key="6">
    <source>
        <dbReference type="ARBA" id="ARBA00022989"/>
    </source>
</evidence>
<keyword evidence="8 11" id="KW-0472">Membrane</keyword>
<evidence type="ECO:0000313" key="12">
    <source>
        <dbReference type="EMBL" id="QRG01721.1"/>
    </source>
</evidence>
<keyword evidence="7" id="KW-0520">NAD</keyword>
<feature type="transmembrane region" description="Helical" evidence="11">
    <location>
        <begin position="31"/>
        <end position="51"/>
    </location>
</feature>
<evidence type="ECO:0000256" key="4">
    <source>
        <dbReference type="ARBA" id="ARBA00022692"/>
    </source>
</evidence>
<dbReference type="InterPro" id="IPR039428">
    <property type="entry name" value="NUOK/Mnh_C1-like"/>
</dbReference>
<organism evidence="12">
    <name type="scientific">Olivierus martensii</name>
    <name type="common">Manchurian scorpion</name>
    <name type="synonym">Mesobuthus martensii</name>
    <dbReference type="NCBI Taxonomy" id="34649"/>
    <lineage>
        <taxon>Eukaryota</taxon>
        <taxon>Metazoa</taxon>
        <taxon>Ecdysozoa</taxon>
        <taxon>Arthropoda</taxon>
        <taxon>Chelicerata</taxon>
        <taxon>Arachnida</taxon>
        <taxon>Scorpiones</taxon>
        <taxon>Buthida</taxon>
        <taxon>Buthoidea</taxon>
        <taxon>Buthidae</taxon>
        <taxon>Olivierus</taxon>
    </lineage>
</organism>
<comment type="catalytic activity">
    <reaction evidence="10">
        <text>a ubiquinone + NADH + 5 H(+)(in) = a ubiquinol + NAD(+) + 4 H(+)(out)</text>
        <dbReference type="Rhea" id="RHEA:29091"/>
        <dbReference type="Rhea" id="RHEA-COMP:9565"/>
        <dbReference type="Rhea" id="RHEA-COMP:9566"/>
        <dbReference type="ChEBI" id="CHEBI:15378"/>
        <dbReference type="ChEBI" id="CHEBI:16389"/>
        <dbReference type="ChEBI" id="CHEBI:17976"/>
        <dbReference type="ChEBI" id="CHEBI:57540"/>
        <dbReference type="ChEBI" id="CHEBI:57945"/>
        <dbReference type="EC" id="7.1.1.2"/>
    </reaction>
</comment>
<comment type="similarity">
    <text evidence="2">Belongs to the complex I subunit 4L family.</text>
</comment>
<dbReference type="Gene3D" id="1.10.287.3510">
    <property type="match status" value="1"/>
</dbReference>
<protein>
    <recommendedName>
        <fullName evidence="3">NADH-ubiquinone oxidoreductase chain 4L</fullName>
    </recommendedName>
    <alternativeName>
        <fullName evidence="9">NADH dehydrogenase subunit 4L</fullName>
    </alternativeName>
</protein>
<feature type="transmembrane region" description="Helical" evidence="11">
    <location>
        <begin position="6"/>
        <end position="24"/>
    </location>
</feature>
<evidence type="ECO:0000256" key="1">
    <source>
        <dbReference type="ARBA" id="ARBA00004141"/>
    </source>
</evidence>
<dbReference type="GO" id="GO:0016020">
    <property type="term" value="C:membrane"/>
    <property type="evidence" value="ECO:0007669"/>
    <property type="project" value="UniProtKB-SubCell"/>
</dbReference>
<dbReference type="AlphaFoldDB" id="A0A890A3Y6"/>